<feature type="transmembrane region" description="Helical" evidence="1">
    <location>
        <begin position="222"/>
        <end position="246"/>
    </location>
</feature>
<dbReference type="AlphaFoldDB" id="A0A504XI97"/>
<keyword evidence="1" id="KW-0812">Transmembrane</keyword>
<dbReference type="VEuPathDB" id="TriTrypDB:LDHU3_36.8770"/>
<dbReference type="EMBL" id="RHLC01000054">
    <property type="protein sequence ID" value="TPP48772.1"/>
    <property type="molecule type" value="Genomic_DNA"/>
</dbReference>
<feature type="transmembrane region" description="Helical" evidence="1">
    <location>
        <begin position="189"/>
        <end position="210"/>
    </location>
</feature>
<protein>
    <submittedName>
        <fullName evidence="2">Putative integral membrane protein</fullName>
    </submittedName>
</protein>
<dbReference type="VEuPathDB" id="TriTrypDB:LdBPK_366620.1"/>
<name>A0A504XI97_LEIDO</name>
<organism evidence="2 3">
    <name type="scientific">Leishmania donovani</name>
    <dbReference type="NCBI Taxonomy" id="5661"/>
    <lineage>
        <taxon>Eukaryota</taxon>
        <taxon>Discoba</taxon>
        <taxon>Euglenozoa</taxon>
        <taxon>Kinetoplastea</taxon>
        <taxon>Metakinetoplastina</taxon>
        <taxon>Trypanosomatida</taxon>
        <taxon>Trypanosomatidae</taxon>
        <taxon>Leishmaniinae</taxon>
        <taxon>Leishmania</taxon>
    </lineage>
</organism>
<dbReference type="VEuPathDB" id="TriTrypDB:LdCL_360074000"/>
<accession>A0A504XI97</accession>
<gene>
    <name evidence="2" type="ORF">CGC21_15610</name>
</gene>
<dbReference type="Proteomes" id="UP000318447">
    <property type="component" value="Unassembled WGS sequence"/>
</dbReference>
<evidence type="ECO:0000313" key="2">
    <source>
        <dbReference type="EMBL" id="TPP48772.1"/>
    </source>
</evidence>
<reference evidence="3" key="1">
    <citation type="submission" date="2019-02" db="EMBL/GenBank/DDBJ databases">
        <title>FDA dAtabase for Regulatory Grade micrObial Sequences (FDA-ARGOS): Supporting development and validation of Infectious Disease Dx tests.</title>
        <authorList>
            <person name="Duncan R."/>
            <person name="Fisher C."/>
            <person name="Tallon L."/>
            <person name="Sadzewicz L."/>
            <person name="Sengamalay N."/>
            <person name="Ott S."/>
            <person name="Godinez A."/>
            <person name="Nagaraj S."/>
            <person name="Vavikolanu K."/>
            <person name="Nadendla S."/>
            <person name="Aluvathingal J."/>
            <person name="Sichtig H."/>
        </authorList>
    </citation>
    <scope>NUCLEOTIDE SEQUENCE [LARGE SCALE GENOMIC DNA]</scope>
    <source>
        <strain evidence="3">FDAARGOS_361</strain>
    </source>
</reference>
<evidence type="ECO:0000256" key="1">
    <source>
        <dbReference type="SAM" id="Phobius"/>
    </source>
</evidence>
<dbReference type="VEuPathDB" id="TriTrypDB:LdCL_360073900"/>
<evidence type="ECO:0000313" key="3">
    <source>
        <dbReference type="Proteomes" id="UP000318447"/>
    </source>
</evidence>
<keyword evidence="1" id="KW-0472">Membrane</keyword>
<keyword evidence="1" id="KW-1133">Transmembrane helix</keyword>
<proteinExistence type="predicted"/>
<comment type="caution">
    <text evidence="2">The sequence shown here is derived from an EMBL/GenBank/DDBJ whole genome shotgun (WGS) entry which is preliminary data.</text>
</comment>
<sequence>MTGVVTDSKRVFSSFSEGSDEFQWKQRYLQERRDTAIEFLSDLKKRVPIHDAIRQRAIINRSATKEVHCAKVFEDISSIGDIPADLDDSRSVVDELLDDLLMDENAADRLQHVDLGDVPLLENELLGDDAAGEGTIRRWLKLKRDTADYQSYASIPEGERSSWSACESDTNRSASSRTQSIDIELKTSAVMRATVFVLIATLVATVCFAAEAEVTSDTTVTIAMSSTTATGIIVGIALISVLTFAVGMMQGIQISDTITDSSTETS</sequence>
<dbReference type="VEuPathDB" id="TriTrypDB:LDHU3_36.8780"/>